<evidence type="ECO:0000313" key="2">
    <source>
        <dbReference type="EMBL" id="KAJ3688200.1"/>
    </source>
</evidence>
<dbReference type="AlphaFoldDB" id="A0AAD6EKY0"/>
<dbReference type="PANTHER" id="PTHR31900">
    <property type="entry name" value="F-BOX/RNI SUPERFAMILY PROTEIN-RELATED"/>
    <property type="match status" value="1"/>
</dbReference>
<dbReference type="InterPro" id="IPR050232">
    <property type="entry name" value="FBL13/AtMIF1-like"/>
</dbReference>
<proteinExistence type="predicted"/>
<organism evidence="2 3">
    <name type="scientific">Rhynchospora tenuis</name>
    <dbReference type="NCBI Taxonomy" id="198213"/>
    <lineage>
        <taxon>Eukaryota</taxon>
        <taxon>Viridiplantae</taxon>
        <taxon>Streptophyta</taxon>
        <taxon>Embryophyta</taxon>
        <taxon>Tracheophyta</taxon>
        <taxon>Spermatophyta</taxon>
        <taxon>Magnoliopsida</taxon>
        <taxon>Liliopsida</taxon>
        <taxon>Poales</taxon>
        <taxon>Cyperaceae</taxon>
        <taxon>Cyperoideae</taxon>
        <taxon>Rhynchosporeae</taxon>
        <taxon>Rhynchospora</taxon>
    </lineage>
</organism>
<gene>
    <name evidence="2" type="ORF">LUZ61_017364</name>
</gene>
<dbReference type="InterPro" id="IPR053781">
    <property type="entry name" value="F-box_AtFBL13-like"/>
</dbReference>
<reference evidence="2 3" key="1">
    <citation type="journal article" date="2022" name="Cell">
        <title>Repeat-based holocentromeres influence genome architecture and karyotype evolution.</title>
        <authorList>
            <person name="Hofstatter P.G."/>
            <person name="Thangavel G."/>
            <person name="Lux T."/>
            <person name="Neumann P."/>
            <person name="Vondrak T."/>
            <person name="Novak P."/>
            <person name="Zhang M."/>
            <person name="Costa L."/>
            <person name="Castellani M."/>
            <person name="Scott A."/>
            <person name="Toegelov H."/>
            <person name="Fuchs J."/>
            <person name="Mata-Sucre Y."/>
            <person name="Dias Y."/>
            <person name="Vanzela A.L.L."/>
            <person name="Huettel B."/>
            <person name="Almeida C.C.S."/>
            <person name="Simkova H."/>
            <person name="Souza G."/>
            <person name="Pedrosa-Harand A."/>
            <person name="Macas J."/>
            <person name="Mayer K.F.X."/>
            <person name="Houben A."/>
            <person name="Marques A."/>
        </authorList>
    </citation>
    <scope>NUCLEOTIDE SEQUENCE [LARGE SCALE GENOMIC DNA]</scope>
    <source>
        <tissue evidence="2">Leaves</tissue>
    </source>
</reference>
<dbReference type="InterPro" id="IPR032675">
    <property type="entry name" value="LRR_dom_sf"/>
</dbReference>
<comment type="caution">
    <text evidence="2">The sequence shown here is derived from an EMBL/GenBank/DDBJ whole genome shotgun (WGS) entry which is preliminary data.</text>
</comment>
<dbReference type="Pfam" id="PF24758">
    <property type="entry name" value="LRR_At5g56370"/>
    <property type="match status" value="1"/>
</dbReference>
<dbReference type="Gene3D" id="1.20.1280.50">
    <property type="match status" value="1"/>
</dbReference>
<dbReference type="PROSITE" id="PS50181">
    <property type="entry name" value="FBOX"/>
    <property type="match status" value="1"/>
</dbReference>
<dbReference type="CDD" id="cd22160">
    <property type="entry name" value="F-box_AtFBL13-like"/>
    <property type="match status" value="1"/>
</dbReference>
<name>A0AAD6EKY0_9POAL</name>
<dbReference type="PANTHER" id="PTHR31900:SF30">
    <property type="entry name" value="SUPERFAMILY PROTEIN, PUTATIVE-RELATED"/>
    <property type="match status" value="1"/>
</dbReference>
<sequence>MEITINQKRMQGENSDRISNLPDSLVTRILSLLDAREVAQTCILSKRWRNVWSFVPSLLFDLTKFRGEEIRINNFVSSFLHLLNTACTIHTFKLHYQVPWTFDTEKSASIVRTWILYALEHKVRNLQIKFQATPSSCMHSIPECVFTCDSLEELQLELCDFILTDIVCLPKLRKLVLKNLVISKGAMKNLLSGCPSLKTLGFWCCEIKMRSISLQTVKSLSIVDFGFILVAKLHLCSLPRISDASSRLERFMGNTEG</sequence>
<evidence type="ECO:0000313" key="3">
    <source>
        <dbReference type="Proteomes" id="UP001210211"/>
    </source>
</evidence>
<accession>A0AAD6EKY0</accession>
<dbReference type="InterPro" id="IPR036047">
    <property type="entry name" value="F-box-like_dom_sf"/>
</dbReference>
<dbReference type="InterPro" id="IPR055411">
    <property type="entry name" value="LRR_FXL15/At3g58940/PEG3-like"/>
</dbReference>
<dbReference type="Pfam" id="PF00646">
    <property type="entry name" value="F-box"/>
    <property type="match status" value="1"/>
</dbReference>
<dbReference type="SUPFAM" id="SSF81383">
    <property type="entry name" value="F-box domain"/>
    <property type="match status" value="1"/>
</dbReference>
<dbReference type="SUPFAM" id="SSF52047">
    <property type="entry name" value="RNI-like"/>
    <property type="match status" value="1"/>
</dbReference>
<dbReference type="Proteomes" id="UP001210211">
    <property type="component" value="Unassembled WGS sequence"/>
</dbReference>
<protein>
    <recommendedName>
        <fullName evidence="1">F-box domain-containing protein</fullName>
    </recommendedName>
</protein>
<keyword evidence="3" id="KW-1185">Reference proteome</keyword>
<dbReference type="Gene3D" id="3.80.10.10">
    <property type="entry name" value="Ribonuclease Inhibitor"/>
    <property type="match status" value="1"/>
</dbReference>
<feature type="domain" description="F-box" evidence="1">
    <location>
        <begin position="15"/>
        <end position="51"/>
    </location>
</feature>
<evidence type="ECO:0000259" key="1">
    <source>
        <dbReference type="PROSITE" id="PS50181"/>
    </source>
</evidence>
<dbReference type="InterPro" id="IPR001810">
    <property type="entry name" value="F-box_dom"/>
</dbReference>
<dbReference type="EMBL" id="JAMRDG010000002">
    <property type="protein sequence ID" value="KAJ3688200.1"/>
    <property type="molecule type" value="Genomic_DNA"/>
</dbReference>